<feature type="compositionally biased region" description="Polar residues" evidence="8">
    <location>
        <begin position="88"/>
        <end position="97"/>
    </location>
</feature>
<feature type="compositionally biased region" description="Polar residues" evidence="8">
    <location>
        <begin position="1"/>
        <end position="12"/>
    </location>
</feature>
<name>A0A284QLG8_ARMOS</name>
<dbReference type="CDD" id="cd01647">
    <property type="entry name" value="RT_LTR"/>
    <property type="match status" value="1"/>
</dbReference>
<keyword evidence="7" id="KW-0695">RNA-directed DNA polymerase</keyword>
<dbReference type="EMBL" id="FUEG01000001">
    <property type="protein sequence ID" value="SJK97319.1"/>
    <property type="molecule type" value="Genomic_DNA"/>
</dbReference>
<keyword evidence="5" id="KW-0255">Endonuclease</keyword>
<dbReference type="PROSITE" id="PS50878">
    <property type="entry name" value="RT_POL"/>
    <property type="match status" value="1"/>
</dbReference>
<evidence type="ECO:0000313" key="11">
    <source>
        <dbReference type="Proteomes" id="UP000219338"/>
    </source>
</evidence>
<dbReference type="Gene3D" id="3.30.420.10">
    <property type="entry name" value="Ribonuclease H-like superfamily/Ribonuclease H"/>
    <property type="match status" value="1"/>
</dbReference>
<dbReference type="InterPro" id="IPR012337">
    <property type="entry name" value="RNaseH-like_sf"/>
</dbReference>
<dbReference type="InterPro" id="IPR043502">
    <property type="entry name" value="DNA/RNA_pol_sf"/>
</dbReference>
<keyword evidence="6" id="KW-0378">Hydrolase</keyword>
<dbReference type="InterPro" id="IPR050951">
    <property type="entry name" value="Retrovirus_Pol_polyprotein"/>
</dbReference>
<dbReference type="Gene3D" id="3.10.10.10">
    <property type="entry name" value="HIV Type 1 Reverse Transcriptase, subunit A, domain 1"/>
    <property type="match status" value="1"/>
</dbReference>
<feature type="region of interest" description="Disordered" evidence="8">
    <location>
        <begin position="1"/>
        <end position="97"/>
    </location>
</feature>
<dbReference type="Gene3D" id="3.30.70.270">
    <property type="match status" value="2"/>
</dbReference>
<dbReference type="Pfam" id="PF17921">
    <property type="entry name" value="Integrase_H2C2"/>
    <property type="match status" value="1"/>
</dbReference>
<dbReference type="Pfam" id="PF17917">
    <property type="entry name" value="RT_RNaseH"/>
    <property type="match status" value="1"/>
</dbReference>
<keyword evidence="3" id="KW-0548">Nucleotidyltransferase</keyword>
<dbReference type="PANTHER" id="PTHR37984:SF5">
    <property type="entry name" value="PROTEIN NYNRIN-LIKE"/>
    <property type="match status" value="1"/>
</dbReference>
<dbReference type="Gene3D" id="1.10.340.70">
    <property type="match status" value="1"/>
</dbReference>
<evidence type="ECO:0000256" key="8">
    <source>
        <dbReference type="SAM" id="MobiDB-lite"/>
    </source>
</evidence>
<keyword evidence="4" id="KW-0540">Nuclease</keyword>
<evidence type="ECO:0000256" key="2">
    <source>
        <dbReference type="ARBA" id="ARBA00022679"/>
    </source>
</evidence>
<dbReference type="InterPro" id="IPR043128">
    <property type="entry name" value="Rev_trsase/Diguanyl_cyclase"/>
</dbReference>
<dbReference type="Pfam" id="PF08284">
    <property type="entry name" value="RVP_2"/>
    <property type="match status" value="1"/>
</dbReference>
<dbReference type="SUPFAM" id="SSF53098">
    <property type="entry name" value="Ribonuclease H-like"/>
    <property type="match status" value="1"/>
</dbReference>
<dbReference type="InterPro" id="IPR041373">
    <property type="entry name" value="RT_RNaseH"/>
</dbReference>
<dbReference type="InterPro" id="IPR036397">
    <property type="entry name" value="RNaseH_sf"/>
</dbReference>
<sequence length="1119" mass="127093">MSSLCGETQPTKVSGEKSPTIVTPIDTASQPCRTDGTWDKLKYTPCEVSPQDEQAALTQQSPITTVDVESRPDGALENTPRNPKDKNNVTGATTFSSTFPRGIEPIALSDAPMPKVAGRTGNSAFVVWVQPVVPITTATEPGDTLQVRQFPHPDQKEYDEDHQARPSKTAGDANATAMKKIAAGQEAASAQAVERGHSVSIIKVPNKDDDTAYQLWLAKERILAVATKGDEHHSVPPTKPAPSKWYKPFEVNWTLHAVCKAQNDNVAHTMLFGWTHQDRTPELTEELLSELCQGGEPAWERLYELREPPRYLRCRQNGNRDFTLNVQLSPCTGRQVLTTQGLLDSGCTSSTINRTFVQKHGLDTRKAAVPITVYNADGTCNQAGDITEFVEFRMTIGNHSEHIDFVVTNLSSKDLYLGHDWLKHHNPVINWEMGTIIFGRCQCVKNPFPLPDADPDDQWDEELEDGDRILAVNMEEELVIHAVHHANDLAATANAEKPKKTFEELPWDHTIELVPNAKSTLDCKVYPLNRDKQEQLDKFLDENLESGHIKESKSPFASLFFFVKKKDGSLCPVQDYRKLNEMMIKNRYPLPLISELIDKLQGAKYFTKLNVHWGYNNVRIKEGDEHKAAFHTNRGLFEPTVMFFGLTNSPATFQWMMNDIFKDLISEGKVTIYLDDILIFTKDLDEHRRIVRRVLQHLRENKLFLKAEKCEFEVLETEYLGVIISEGQVRMDPVKLAGIAEWPTPTKKKELQSFLGFTNFYCKFIKNYSKVVCALTQLTENAEWTWGTTQNQAFQQLKKQMAEDVILAIPNRTGRFRVEADANNGAALTTTECNYEIYDKELLAIMLALSDWCYYLMGALEDIEIWTDHQNLQYFYKPQKLNRRQARWVTELAEYHFILKHKPGTANVKADLLSRRNGHDQGEDDNGDITVLSPEHFRAMIMPTLSKTHMRVRTITRQKELWDKGIGTSLEHERGITEKDGILYYDHRVYVPRHTVLRGDIIAQSHDHIMAGHPGVAKTRELVLREYWWPKMKKDIEAYIAGCETCQRTKSSNQAKSAPLHPNAILTEPWTHISIDMITGLPDSNGYDALLVVIDRFSKAIILVPYNKDLTAKGWARIL</sequence>
<evidence type="ECO:0000256" key="7">
    <source>
        <dbReference type="ARBA" id="ARBA00022918"/>
    </source>
</evidence>
<evidence type="ECO:0000256" key="1">
    <source>
        <dbReference type="ARBA" id="ARBA00012493"/>
    </source>
</evidence>
<dbReference type="Pfam" id="PF00078">
    <property type="entry name" value="RVT_1"/>
    <property type="match status" value="1"/>
</dbReference>
<dbReference type="SUPFAM" id="SSF56672">
    <property type="entry name" value="DNA/RNA polymerases"/>
    <property type="match status" value="1"/>
</dbReference>
<keyword evidence="11" id="KW-1185">Reference proteome</keyword>
<dbReference type="GO" id="GO:0004519">
    <property type="term" value="F:endonuclease activity"/>
    <property type="evidence" value="ECO:0007669"/>
    <property type="project" value="UniProtKB-KW"/>
</dbReference>
<keyword evidence="2" id="KW-0808">Transferase</keyword>
<dbReference type="InterPro" id="IPR041588">
    <property type="entry name" value="Integrase_H2C2"/>
</dbReference>
<accession>A0A284QLG8</accession>
<evidence type="ECO:0000256" key="5">
    <source>
        <dbReference type="ARBA" id="ARBA00022759"/>
    </source>
</evidence>
<dbReference type="AlphaFoldDB" id="A0A284QLG8"/>
<evidence type="ECO:0000256" key="6">
    <source>
        <dbReference type="ARBA" id="ARBA00022801"/>
    </source>
</evidence>
<dbReference type="InterPro" id="IPR021109">
    <property type="entry name" value="Peptidase_aspartic_dom_sf"/>
</dbReference>
<protein>
    <recommendedName>
        <fullName evidence="1">RNA-directed DNA polymerase</fullName>
        <ecNumber evidence="1">2.7.7.49</ecNumber>
    </recommendedName>
</protein>
<gene>
    <name evidence="10" type="ORF">ARMOST_00571</name>
</gene>
<evidence type="ECO:0000259" key="9">
    <source>
        <dbReference type="PROSITE" id="PS50878"/>
    </source>
</evidence>
<proteinExistence type="predicted"/>
<dbReference type="FunFam" id="3.30.70.270:FF:000020">
    <property type="entry name" value="Transposon Tf2-6 polyprotein-like Protein"/>
    <property type="match status" value="1"/>
</dbReference>
<dbReference type="FunFam" id="1.10.340.70:FF:000001">
    <property type="entry name" value="Retrovirus-related Pol polyprotein from transposon gypsy-like Protein"/>
    <property type="match status" value="1"/>
</dbReference>
<dbReference type="Proteomes" id="UP000219338">
    <property type="component" value="Unassembled WGS sequence"/>
</dbReference>
<dbReference type="OrthoDB" id="2802569at2759"/>
<evidence type="ECO:0000256" key="3">
    <source>
        <dbReference type="ARBA" id="ARBA00022695"/>
    </source>
</evidence>
<organism evidence="10 11">
    <name type="scientific">Armillaria ostoyae</name>
    <name type="common">Armillaria root rot fungus</name>
    <dbReference type="NCBI Taxonomy" id="47428"/>
    <lineage>
        <taxon>Eukaryota</taxon>
        <taxon>Fungi</taxon>
        <taxon>Dikarya</taxon>
        <taxon>Basidiomycota</taxon>
        <taxon>Agaricomycotina</taxon>
        <taxon>Agaricomycetes</taxon>
        <taxon>Agaricomycetidae</taxon>
        <taxon>Agaricales</taxon>
        <taxon>Marasmiineae</taxon>
        <taxon>Physalacriaceae</taxon>
        <taxon>Armillaria</taxon>
    </lineage>
</organism>
<dbReference type="GO" id="GO:0016787">
    <property type="term" value="F:hydrolase activity"/>
    <property type="evidence" value="ECO:0007669"/>
    <property type="project" value="UniProtKB-KW"/>
</dbReference>
<dbReference type="SUPFAM" id="SSF50630">
    <property type="entry name" value="Acid proteases"/>
    <property type="match status" value="1"/>
</dbReference>
<dbReference type="EC" id="2.7.7.49" evidence="1"/>
<reference evidence="11" key="1">
    <citation type="journal article" date="2017" name="Nat. Ecol. Evol.">
        <title>Genome expansion and lineage-specific genetic innovations in the forest pathogenic fungi Armillaria.</title>
        <authorList>
            <person name="Sipos G."/>
            <person name="Prasanna A.N."/>
            <person name="Walter M.C."/>
            <person name="O'Connor E."/>
            <person name="Balint B."/>
            <person name="Krizsan K."/>
            <person name="Kiss B."/>
            <person name="Hess J."/>
            <person name="Varga T."/>
            <person name="Slot J."/>
            <person name="Riley R."/>
            <person name="Boka B."/>
            <person name="Rigling D."/>
            <person name="Barry K."/>
            <person name="Lee J."/>
            <person name="Mihaltcheva S."/>
            <person name="LaButti K."/>
            <person name="Lipzen A."/>
            <person name="Waldron R."/>
            <person name="Moloney N.M."/>
            <person name="Sperisen C."/>
            <person name="Kredics L."/>
            <person name="Vagvoelgyi C."/>
            <person name="Patrignani A."/>
            <person name="Fitzpatrick D."/>
            <person name="Nagy I."/>
            <person name="Doyle S."/>
            <person name="Anderson J.B."/>
            <person name="Grigoriev I.V."/>
            <person name="Gueldener U."/>
            <person name="Muensterkoetter M."/>
            <person name="Nagy L.G."/>
        </authorList>
    </citation>
    <scope>NUCLEOTIDE SEQUENCE [LARGE SCALE GENOMIC DNA]</scope>
    <source>
        <strain evidence="11">C18/9</strain>
    </source>
</reference>
<dbReference type="InterPro" id="IPR000477">
    <property type="entry name" value="RT_dom"/>
</dbReference>
<dbReference type="GO" id="GO:0003964">
    <property type="term" value="F:RNA-directed DNA polymerase activity"/>
    <property type="evidence" value="ECO:0007669"/>
    <property type="project" value="UniProtKB-KW"/>
</dbReference>
<evidence type="ECO:0000256" key="4">
    <source>
        <dbReference type="ARBA" id="ARBA00022722"/>
    </source>
</evidence>
<dbReference type="GO" id="GO:0003676">
    <property type="term" value="F:nucleic acid binding"/>
    <property type="evidence" value="ECO:0007669"/>
    <property type="project" value="InterPro"/>
</dbReference>
<dbReference type="STRING" id="47428.A0A284QLG8"/>
<dbReference type="CDD" id="cd00303">
    <property type="entry name" value="retropepsin_like"/>
    <property type="match status" value="1"/>
</dbReference>
<evidence type="ECO:0000313" key="10">
    <source>
        <dbReference type="EMBL" id="SJK97319.1"/>
    </source>
</evidence>
<dbReference type="CDD" id="cd09274">
    <property type="entry name" value="RNase_HI_RT_Ty3"/>
    <property type="match status" value="1"/>
</dbReference>
<feature type="domain" description="Reverse transcriptase" evidence="9">
    <location>
        <begin position="544"/>
        <end position="724"/>
    </location>
</feature>
<dbReference type="PANTHER" id="PTHR37984">
    <property type="entry name" value="PROTEIN CBG26694"/>
    <property type="match status" value="1"/>
</dbReference>
<dbReference type="Gene3D" id="2.40.70.10">
    <property type="entry name" value="Acid Proteases"/>
    <property type="match status" value="1"/>
</dbReference>